<dbReference type="PANTHER" id="PTHR11601:SF34">
    <property type="entry name" value="CYSTEINE DESULFURASE"/>
    <property type="match status" value="1"/>
</dbReference>
<dbReference type="Gene3D" id="3.90.1150.10">
    <property type="entry name" value="Aspartate Aminotransferase, domain 1"/>
    <property type="match status" value="1"/>
</dbReference>
<evidence type="ECO:0000256" key="3">
    <source>
        <dbReference type="ARBA" id="ARBA00022679"/>
    </source>
</evidence>
<dbReference type="InterPro" id="IPR015422">
    <property type="entry name" value="PyrdxlP-dep_Trfase_small"/>
</dbReference>
<keyword evidence="7" id="KW-0411">Iron-sulfur</keyword>
<feature type="domain" description="Aminotransferase class V" evidence="9">
    <location>
        <begin position="4"/>
        <end position="365"/>
    </location>
</feature>
<evidence type="ECO:0000256" key="4">
    <source>
        <dbReference type="ARBA" id="ARBA00022723"/>
    </source>
</evidence>
<dbReference type="PIRSF" id="PIRSF005572">
    <property type="entry name" value="NifS"/>
    <property type="match status" value="1"/>
</dbReference>
<dbReference type="EMBL" id="DRVY01000021">
    <property type="protein sequence ID" value="HHR92028.1"/>
    <property type="molecule type" value="Genomic_DNA"/>
</dbReference>
<protein>
    <submittedName>
        <fullName evidence="10">Cysteine desulfurase</fullName>
    </submittedName>
</protein>
<comment type="caution">
    <text evidence="10">The sequence shown here is derived from an EMBL/GenBank/DDBJ whole genome shotgun (WGS) entry which is preliminary data.</text>
</comment>
<dbReference type="GO" id="GO:0031071">
    <property type="term" value="F:cysteine desulfurase activity"/>
    <property type="evidence" value="ECO:0007669"/>
    <property type="project" value="UniProtKB-EC"/>
</dbReference>
<keyword evidence="3" id="KW-0808">Transferase</keyword>
<dbReference type="GO" id="GO:0046872">
    <property type="term" value="F:metal ion binding"/>
    <property type="evidence" value="ECO:0007669"/>
    <property type="project" value="UniProtKB-KW"/>
</dbReference>
<gene>
    <name evidence="10" type="ORF">ENL96_00750</name>
</gene>
<dbReference type="InterPro" id="IPR015424">
    <property type="entry name" value="PyrdxlP-dep_Trfase"/>
</dbReference>
<comment type="similarity">
    <text evidence="2">Belongs to the class-V pyridoxal-phosphate-dependent aminotransferase family. NifS/IscS subfamily.</text>
</comment>
<name>A0A7C5URC8_UNCC3</name>
<keyword evidence="6" id="KW-0408">Iron</keyword>
<reference evidence="10" key="1">
    <citation type="journal article" date="2020" name="mSystems">
        <title>Genome- and Community-Level Interaction Insights into Carbon Utilization and Element Cycling Functions of Hydrothermarchaeota in Hydrothermal Sediment.</title>
        <authorList>
            <person name="Zhou Z."/>
            <person name="Liu Y."/>
            <person name="Xu W."/>
            <person name="Pan J."/>
            <person name="Luo Z.H."/>
            <person name="Li M."/>
        </authorList>
    </citation>
    <scope>NUCLEOTIDE SEQUENCE [LARGE SCALE GENOMIC DNA]</scope>
    <source>
        <strain evidence="10">SpSt-1042</strain>
    </source>
</reference>
<dbReference type="FunFam" id="3.40.640.10:FF:000084">
    <property type="entry name" value="IscS-like cysteine desulfurase"/>
    <property type="match status" value="1"/>
</dbReference>
<dbReference type="InterPro" id="IPR000192">
    <property type="entry name" value="Aminotrans_V_dom"/>
</dbReference>
<evidence type="ECO:0000256" key="8">
    <source>
        <dbReference type="ARBA" id="ARBA00050776"/>
    </source>
</evidence>
<keyword evidence="5" id="KW-0663">Pyridoxal phosphate</keyword>
<dbReference type="NCBIfam" id="NF002806">
    <property type="entry name" value="PRK02948.1"/>
    <property type="match status" value="1"/>
</dbReference>
<comment type="catalytic activity">
    <reaction evidence="8">
        <text>(sulfur carrier)-H + L-cysteine = (sulfur carrier)-SH + L-alanine</text>
        <dbReference type="Rhea" id="RHEA:43892"/>
        <dbReference type="Rhea" id="RHEA-COMP:14737"/>
        <dbReference type="Rhea" id="RHEA-COMP:14739"/>
        <dbReference type="ChEBI" id="CHEBI:29917"/>
        <dbReference type="ChEBI" id="CHEBI:35235"/>
        <dbReference type="ChEBI" id="CHEBI:57972"/>
        <dbReference type="ChEBI" id="CHEBI:64428"/>
        <dbReference type="EC" id="2.8.1.7"/>
    </reaction>
</comment>
<dbReference type="Gene3D" id="1.10.260.50">
    <property type="match status" value="1"/>
</dbReference>
<dbReference type="Gene3D" id="3.40.640.10">
    <property type="entry name" value="Type I PLP-dependent aspartate aminotransferase-like (Major domain)"/>
    <property type="match status" value="1"/>
</dbReference>
<keyword evidence="4" id="KW-0479">Metal-binding</keyword>
<dbReference type="AlphaFoldDB" id="A0A7C5URC8"/>
<dbReference type="Pfam" id="PF00266">
    <property type="entry name" value="Aminotran_5"/>
    <property type="match status" value="1"/>
</dbReference>
<evidence type="ECO:0000256" key="2">
    <source>
        <dbReference type="ARBA" id="ARBA00006490"/>
    </source>
</evidence>
<proteinExistence type="inferred from homology"/>
<evidence type="ECO:0000256" key="5">
    <source>
        <dbReference type="ARBA" id="ARBA00022898"/>
    </source>
</evidence>
<evidence type="ECO:0000313" key="10">
    <source>
        <dbReference type="EMBL" id="HHR92028.1"/>
    </source>
</evidence>
<dbReference type="InterPro" id="IPR015421">
    <property type="entry name" value="PyrdxlP-dep_Trfase_major"/>
</dbReference>
<evidence type="ECO:0000256" key="6">
    <source>
        <dbReference type="ARBA" id="ARBA00023004"/>
    </source>
</evidence>
<organism evidence="10">
    <name type="scientific">candidate division CPR3 bacterium</name>
    <dbReference type="NCBI Taxonomy" id="2268181"/>
    <lineage>
        <taxon>Bacteria</taxon>
        <taxon>Bacteria division CPR3</taxon>
    </lineage>
</organism>
<dbReference type="InterPro" id="IPR016454">
    <property type="entry name" value="Cysteine_dSase"/>
</dbReference>
<evidence type="ECO:0000256" key="1">
    <source>
        <dbReference type="ARBA" id="ARBA00001933"/>
    </source>
</evidence>
<dbReference type="PANTHER" id="PTHR11601">
    <property type="entry name" value="CYSTEINE DESULFURYLASE FAMILY MEMBER"/>
    <property type="match status" value="1"/>
</dbReference>
<evidence type="ECO:0000256" key="7">
    <source>
        <dbReference type="ARBA" id="ARBA00023014"/>
    </source>
</evidence>
<evidence type="ECO:0000259" key="9">
    <source>
        <dbReference type="Pfam" id="PF00266"/>
    </source>
</evidence>
<comment type="cofactor">
    <cofactor evidence="1">
        <name>pyridoxal 5'-phosphate</name>
        <dbReference type="ChEBI" id="CHEBI:597326"/>
    </cofactor>
</comment>
<dbReference type="SUPFAM" id="SSF53383">
    <property type="entry name" value="PLP-dependent transferases"/>
    <property type="match status" value="1"/>
</dbReference>
<sequence length="388" mass="42662">MKRIYLDHAATTPLDRSVLSAMRPFFHTKYGNAASIHKFGQEAAEAVEKARISILSKLNAKSDDYQVIFTSGGTESNNFAIKGVAFAAKERSKKNHIIVSAIEHDCILNCSRWLERNGFEVTILPVNEEGFVDPQDVAKAIKKQTLLVSIMHANNEIGTIEPIEEIAKICLENEVYFHSDACQSFTKVPIDLSKNPLDLLTINAHKIYGPKGIGALVIKNGVKIEPLLHGGGQEYGLRSGTLNVPGIVGFGEAVKVIKPSHIKRMKKLRDYLIEGVINSIEDVFLNGPKNHRLCNNANFTFKYVEGESIVLMLNAKGIAVSTGSACSSRSLEPSHVLVAIGRSYEDAHGSIRITLGKDTSKEEIDCTIESLKEVVSKLREIRPIKPCN</sequence>
<accession>A0A7C5URC8</accession>
<dbReference type="GO" id="GO:0051536">
    <property type="term" value="F:iron-sulfur cluster binding"/>
    <property type="evidence" value="ECO:0007669"/>
    <property type="project" value="UniProtKB-KW"/>
</dbReference>